<accession>A0ABS6ZZP9</accession>
<gene>
    <name evidence="2" type="ORF">KZX47_10340</name>
</gene>
<evidence type="ECO:0000313" key="2">
    <source>
        <dbReference type="EMBL" id="MBW6395547.1"/>
    </source>
</evidence>
<dbReference type="RefSeq" id="WP_219760028.1">
    <property type="nucleotide sequence ID" value="NZ_JAHXRS010000019.1"/>
</dbReference>
<dbReference type="Proteomes" id="UP000724268">
    <property type="component" value="Unassembled WGS sequence"/>
</dbReference>
<proteinExistence type="predicted"/>
<evidence type="ECO:0008006" key="4">
    <source>
        <dbReference type="Google" id="ProtNLM"/>
    </source>
</evidence>
<organism evidence="2 3">
    <name type="scientific">Thermus brevis</name>
    <dbReference type="NCBI Taxonomy" id="2862456"/>
    <lineage>
        <taxon>Bacteria</taxon>
        <taxon>Thermotogati</taxon>
        <taxon>Deinococcota</taxon>
        <taxon>Deinococci</taxon>
        <taxon>Thermales</taxon>
        <taxon>Thermaceae</taxon>
        <taxon>Thermus</taxon>
    </lineage>
</organism>
<feature type="chain" id="PRO_5045129156" description="MipA/OmpV family protein" evidence="1">
    <location>
        <begin position="18"/>
        <end position="103"/>
    </location>
</feature>
<feature type="signal peptide" evidence="1">
    <location>
        <begin position="1"/>
        <end position="17"/>
    </location>
</feature>
<protein>
    <recommendedName>
        <fullName evidence="4">MipA/OmpV family protein</fullName>
    </recommendedName>
</protein>
<sequence length="103" mass="11436">MKRWILALAAALGLAWAQSVEVGGELAPDGLRPYVLLSWSQDLGGGLYLVPSVFFYPSDLEATLRRGWFSLQLLHDTPLFTVGVEGYLRGLDPAVRFFLRVAR</sequence>
<dbReference type="EMBL" id="JAHXRS010000019">
    <property type="protein sequence ID" value="MBW6395547.1"/>
    <property type="molecule type" value="Genomic_DNA"/>
</dbReference>
<comment type="caution">
    <text evidence="2">The sequence shown here is derived from an EMBL/GenBank/DDBJ whole genome shotgun (WGS) entry which is preliminary data.</text>
</comment>
<evidence type="ECO:0000313" key="3">
    <source>
        <dbReference type="Proteomes" id="UP000724268"/>
    </source>
</evidence>
<reference evidence="2 3" key="1">
    <citation type="submission" date="2021-07" db="EMBL/GenBank/DDBJ databases">
        <title>Thermus aquaticus gen. n. and sp. n., a nonsporulating extreme thermophile.</title>
        <authorList>
            <person name="Hu C.-J."/>
            <person name="Li W.-J."/>
            <person name="Xian W.-D."/>
        </authorList>
    </citation>
    <scope>NUCLEOTIDE SEQUENCE [LARGE SCALE GENOMIC DNA]</scope>
    <source>
        <strain evidence="2 3">SYSU G05001</strain>
    </source>
</reference>
<keyword evidence="3" id="KW-1185">Reference proteome</keyword>
<name>A0ABS6ZZP9_9DEIN</name>
<keyword evidence="1" id="KW-0732">Signal</keyword>
<evidence type="ECO:0000256" key="1">
    <source>
        <dbReference type="SAM" id="SignalP"/>
    </source>
</evidence>